<dbReference type="SUPFAM" id="SSF47986">
    <property type="entry name" value="DEATH domain"/>
    <property type="match status" value="2"/>
</dbReference>
<feature type="domain" description="Death" evidence="2">
    <location>
        <begin position="164"/>
        <end position="233"/>
    </location>
</feature>
<evidence type="ECO:0000313" key="3">
    <source>
        <dbReference type="EMBL" id="CAK8696872.1"/>
    </source>
</evidence>
<comment type="caution">
    <text evidence="3">The sequence shown here is derived from an EMBL/GenBank/DDBJ whole genome shotgun (WGS) entry which is preliminary data.</text>
</comment>
<dbReference type="InterPro" id="IPR000488">
    <property type="entry name" value="Death_dom"/>
</dbReference>
<evidence type="ECO:0000256" key="1">
    <source>
        <dbReference type="SAM" id="MobiDB-lite"/>
    </source>
</evidence>
<proteinExistence type="predicted"/>
<evidence type="ECO:0000259" key="2">
    <source>
        <dbReference type="PROSITE" id="PS50017"/>
    </source>
</evidence>
<organism evidence="3 4">
    <name type="scientific">Clavelina lepadiformis</name>
    <name type="common">Light-bulb sea squirt</name>
    <name type="synonym">Ascidia lepadiformis</name>
    <dbReference type="NCBI Taxonomy" id="159417"/>
    <lineage>
        <taxon>Eukaryota</taxon>
        <taxon>Metazoa</taxon>
        <taxon>Chordata</taxon>
        <taxon>Tunicata</taxon>
        <taxon>Ascidiacea</taxon>
        <taxon>Aplousobranchia</taxon>
        <taxon>Clavelinidae</taxon>
        <taxon>Clavelina</taxon>
    </lineage>
</organism>
<evidence type="ECO:0000313" key="4">
    <source>
        <dbReference type="Proteomes" id="UP001642483"/>
    </source>
</evidence>
<feature type="region of interest" description="Disordered" evidence="1">
    <location>
        <begin position="299"/>
        <end position="358"/>
    </location>
</feature>
<gene>
    <name evidence="3" type="ORF">CVLEPA_LOCUS30184</name>
</gene>
<keyword evidence="4" id="KW-1185">Reference proteome</keyword>
<protein>
    <recommendedName>
        <fullName evidence="2">Death domain-containing protein</fullName>
    </recommendedName>
</protein>
<feature type="compositionally biased region" description="Low complexity" evidence="1">
    <location>
        <begin position="323"/>
        <end position="334"/>
    </location>
</feature>
<dbReference type="CDD" id="cd01671">
    <property type="entry name" value="CARD"/>
    <property type="match status" value="1"/>
</dbReference>
<reference evidence="3 4" key="1">
    <citation type="submission" date="2024-02" db="EMBL/GenBank/DDBJ databases">
        <authorList>
            <person name="Daric V."/>
            <person name="Darras S."/>
        </authorList>
    </citation>
    <scope>NUCLEOTIDE SEQUENCE [LARGE SCALE GENOMIC DNA]</scope>
</reference>
<feature type="compositionally biased region" description="Polar residues" evidence="1">
    <location>
        <begin position="335"/>
        <end position="345"/>
    </location>
</feature>
<dbReference type="PROSITE" id="PS50017">
    <property type="entry name" value="DEATH_DOMAIN"/>
    <property type="match status" value="1"/>
</dbReference>
<dbReference type="Pfam" id="PF00531">
    <property type="entry name" value="Death"/>
    <property type="match status" value="1"/>
</dbReference>
<dbReference type="Gene3D" id="1.10.533.10">
    <property type="entry name" value="Death Domain, Fas"/>
    <property type="match status" value="2"/>
</dbReference>
<name>A0ABP0GYZ5_CLALP</name>
<dbReference type="EMBL" id="CAWYQH010000163">
    <property type="protein sequence ID" value="CAK8696872.1"/>
    <property type="molecule type" value="Genomic_DNA"/>
</dbReference>
<accession>A0ABP0GYZ5</accession>
<dbReference type="InterPro" id="IPR011029">
    <property type="entry name" value="DEATH-like_dom_sf"/>
</dbReference>
<sequence length="421" mass="48333">MYSTIRKTVSKTKNGTYKTKDWHLDFERLPWVQWFDIDPLTKQQNQLFSLLYPILLQEINTKKPSSLLHFLVGKGVLFWQDVVIIETSRQTDLERNTPFLKIIATRGQAGYKGLIEGLRSRYGAWQAYLADMLEGKVSLVALRDMMDLYKIVCHDLIKIVPVGWTALPRVLGLTAKNIDKCRRHNKLQSNQVLHSLLMWTGQRTDTNQLLAQLLTGLRRINRQEIADGLIVLLNTIHGMQEAGGSMLAKGDEDTINDQYEQTEEASHLESGVSIATMMSEDSDNEEIFEIEPQRPILKNGRRNLKSVDSGFPSTPDSSRTLATPYTPTSSPTYSNRRAYSQPSTVRRSRSPDHRGKTPTLRKIYPEEISTTKIQSGKVYNYELTPRTVTNAWEKRKPSILQLDYMTHPNHDNMFMDYLVYH</sequence>
<dbReference type="CDD" id="cd01670">
    <property type="entry name" value="Death"/>
    <property type="match status" value="1"/>
</dbReference>
<dbReference type="Proteomes" id="UP001642483">
    <property type="component" value="Unassembled WGS sequence"/>
</dbReference>
<feature type="compositionally biased region" description="Polar residues" evidence="1">
    <location>
        <begin position="311"/>
        <end position="321"/>
    </location>
</feature>